<reference evidence="1 2" key="1">
    <citation type="journal article" date="2021" name="BMC Genomics">
        <title>Datura genome reveals duplications of psychoactive alkaloid biosynthetic genes and high mutation rate following tissue culture.</title>
        <authorList>
            <person name="Rajewski A."/>
            <person name="Carter-House D."/>
            <person name="Stajich J."/>
            <person name="Litt A."/>
        </authorList>
    </citation>
    <scope>NUCLEOTIDE SEQUENCE [LARGE SCALE GENOMIC DNA]</scope>
    <source>
        <strain evidence="1">AR-01</strain>
    </source>
</reference>
<feature type="non-terminal residue" evidence="1">
    <location>
        <position position="1"/>
    </location>
</feature>
<dbReference type="Proteomes" id="UP000823775">
    <property type="component" value="Unassembled WGS sequence"/>
</dbReference>
<accession>A0ABS8WHE0</accession>
<name>A0ABS8WHE0_DATST</name>
<feature type="non-terminal residue" evidence="1">
    <location>
        <position position="54"/>
    </location>
</feature>
<sequence>NSENREHRSSVRWRSPMSGERVNHEGIVKEVKDGEISIMVLLEDTTLGFKIDRL</sequence>
<evidence type="ECO:0000313" key="2">
    <source>
        <dbReference type="Proteomes" id="UP000823775"/>
    </source>
</evidence>
<protein>
    <submittedName>
        <fullName evidence="1">Uncharacterized protein</fullName>
    </submittedName>
</protein>
<gene>
    <name evidence="1" type="ORF">HAX54_046644</name>
</gene>
<organism evidence="1 2">
    <name type="scientific">Datura stramonium</name>
    <name type="common">Jimsonweed</name>
    <name type="synonym">Common thornapple</name>
    <dbReference type="NCBI Taxonomy" id="4076"/>
    <lineage>
        <taxon>Eukaryota</taxon>
        <taxon>Viridiplantae</taxon>
        <taxon>Streptophyta</taxon>
        <taxon>Embryophyta</taxon>
        <taxon>Tracheophyta</taxon>
        <taxon>Spermatophyta</taxon>
        <taxon>Magnoliopsida</taxon>
        <taxon>eudicotyledons</taxon>
        <taxon>Gunneridae</taxon>
        <taxon>Pentapetalae</taxon>
        <taxon>asterids</taxon>
        <taxon>lamiids</taxon>
        <taxon>Solanales</taxon>
        <taxon>Solanaceae</taxon>
        <taxon>Solanoideae</taxon>
        <taxon>Datureae</taxon>
        <taxon>Datura</taxon>
    </lineage>
</organism>
<comment type="caution">
    <text evidence="1">The sequence shown here is derived from an EMBL/GenBank/DDBJ whole genome shotgun (WGS) entry which is preliminary data.</text>
</comment>
<dbReference type="EMBL" id="JACEIK010007399">
    <property type="protein sequence ID" value="MCE3050218.1"/>
    <property type="molecule type" value="Genomic_DNA"/>
</dbReference>
<proteinExistence type="predicted"/>
<evidence type="ECO:0000313" key="1">
    <source>
        <dbReference type="EMBL" id="MCE3050218.1"/>
    </source>
</evidence>
<keyword evidence="2" id="KW-1185">Reference proteome</keyword>